<gene>
    <name evidence="1" type="ORF">JI741_00480</name>
</gene>
<protein>
    <submittedName>
        <fullName evidence="1">Uncharacterized protein</fullName>
    </submittedName>
</protein>
<name>A0ABS1KJM7_9BACT</name>
<reference evidence="1 2" key="1">
    <citation type="submission" date="2021-01" db="EMBL/GenBank/DDBJ databases">
        <title>Chryseolinea sp. Jin1 Genome sequencing and assembly.</title>
        <authorList>
            <person name="Kim I."/>
        </authorList>
    </citation>
    <scope>NUCLEOTIDE SEQUENCE [LARGE SCALE GENOMIC DNA]</scope>
    <source>
        <strain evidence="1 2">Jin1</strain>
    </source>
</reference>
<dbReference type="RefSeq" id="WP_202006639.1">
    <property type="nucleotide sequence ID" value="NZ_JAERRB010000001.1"/>
</dbReference>
<proteinExistence type="predicted"/>
<dbReference type="EMBL" id="JAERRB010000001">
    <property type="protein sequence ID" value="MBL0739664.1"/>
    <property type="molecule type" value="Genomic_DNA"/>
</dbReference>
<accession>A0ABS1KJM7</accession>
<evidence type="ECO:0000313" key="1">
    <source>
        <dbReference type="EMBL" id="MBL0739664.1"/>
    </source>
</evidence>
<comment type="caution">
    <text evidence="1">The sequence shown here is derived from an EMBL/GenBank/DDBJ whole genome shotgun (WGS) entry which is preliminary data.</text>
</comment>
<sequence length="465" mass="54173">MKMNIENIDNHLKKLIGFESLGFYERKKFATSHYLIKSSHEAIFQLSYRYDQKGDQSLDLFGAFFYDIIFPAVNQILKTVLTEDNYKDNFNSLITVDLFETTVIEDSDTYSLRRSLERKANLMPIVDGGIYYEDRLIETCKFHKALLDQFAFPFFEKYGSLKSVNELIDSTPQMKIGSRILGEMPLKKLIIMFLNNNTKYQEYKEWLLDTSEKTSEKDDFYKLTKNLTEYLESNRYTDIHLDMIDVPTELSKSAEIYIHSTPLLEPNPKLTEAFTKQTAILAGIGIVLNDQFTLTNYRQDANWKSWGMDNEDGAGLLYHLLLFAGTQVHNPLTNSYDAVSNHAYYFNAEWDGFVDYGEILERLNLLTGNALPFREITGRFDDEMTGVTFYYKDVLFTWKMEYKDDWTDEAIFERFIGLVNSDLTKEFYILREGQGGVILYLSDLEKRAFENIFPTRALELLGVEL</sequence>
<dbReference type="Proteomes" id="UP000613030">
    <property type="component" value="Unassembled WGS sequence"/>
</dbReference>
<keyword evidence="2" id="KW-1185">Reference proteome</keyword>
<evidence type="ECO:0000313" key="2">
    <source>
        <dbReference type="Proteomes" id="UP000613030"/>
    </source>
</evidence>
<organism evidence="1 2">
    <name type="scientific">Chryseolinea lacunae</name>
    <dbReference type="NCBI Taxonomy" id="2801331"/>
    <lineage>
        <taxon>Bacteria</taxon>
        <taxon>Pseudomonadati</taxon>
        <taxon>Bacteroidota</taxon>
        <taxon>Cytophagia</taxon>
        <taxon>Cytophagales</taxon>
        <taxon>Fulvivirgaceae</taxon>
        <taxon>Chryseolinea</taxon>
    </lineage>
</organism>